<reference evidence="6 7" key="1">
    <citation type="journal article" date="2011" name="Science">
        <title>The Selaginella genome identifies genetic changes associated with the evolution of vascular plants.</title>
        <authorList>
            <person name="Banks J.A."/>
            <person name="Nishiyama T."/>
            <person name="Hasebe M."/>
            <person name="Bowman J.L."/>
            <person name="Gribskov M."/>
            <person name="dePamphilis C."/>
            <person name="Albert V.A."/>
            <person name="Aono N."/>
            <person name="Aoyama T."/>
            <person name="Ambrose B.A."/>
            <person name="Ashton N.W."/>
            <person name="Axtell M.J."/>
            <person name="Barker E."/>
            <person name="Barker M.S."/>
            <person name="Bennetzen J.L."/>
            <person name="Bonawitz N.D."/>
            <person name="Chapple C."/>
            <person name="Cheng C."/>
            <person name="Correa L.G."/>
            <person name="Dacre M."/>
            <person name="DeBarry J."/>
            <person name="Dreyer I."/>
            <person name="Elias M."/>
            <person name="Engstrom E.M."/>
            <person name="Estelle M."/>
            <person name="Feng L."/>
            <person name="Finet C."/>
            <person name="Floyd S.K."/>
            <person name="Frommer W.B."/>
            <person name="Fujita T."/>
            <person name="Gramzow L."/>
            <person name="Gutensohn M."/>
            <person name="Harholt J."/>
            <person name="Hattori M."/>
            <person name="Heyl A."/>
            <person name="Hirai T."/>
            <person name="Hiwatashi Y."/>
            <person name="Ishikawa M."/>
            <person name="Iwata M."/>
            <person name="Karol K.G."/>
            <person name="Koehler B."/>
            <person name="Kolukisaoglu U."/>
            <person name="Kubo M."/>
            <person name="Kurata T."/>
            <person name="Lalonde S."/>
            <person name="Li K."/>
            <person name="Li Y."/>
            <person name="Litt A."/>
            <person name="Lyons E."/>
            <person name="Manning G."/>
            <person name="Maruyama T."/>
            <person name="Michael T.P."/>
            <person name="Mikami K."/>
            <person name="Miyazaki S."/>
            <person name="Morinaga S."/>
            <person name="Murata T."/>
            <person name="Mueller-Roeber B."/>
            <person name="Nelson D.R."/>
            <person name="Obara M."/>
            <person name="Oguri Y."/>
            <person name="Olmstead R.G."/>
            <person name="Onodera N."/>
            <person name="Petersen B.L."/>
            <person name="Pils B."/>
            <person name="Prigge M."/>
            <person name="Rensing S.A."/>
            <person name="Riano-Pachon D.M."/>
            <person name="Roberts A.W."/>
            <person name="Sato Y."/>
            <person name="Scheller H.V."/>
            <person name="Schulz B."/>
            <person name="Schulz C."/>
            <person name="Shakirov E.V."/>
            <person name="Shibagaki N."/>
            <person name="Shinohara N."/>
            <person name="Shippen D.E."/>
            <person name="Soerensen I."/>
            <person name="Sotooka R."/>
            <person name="Sugimoto N."/>
            <person name="Sugita M."/>
            <person name="Sumikawa N."/>
            <person name="Tanurdzic M."/>
            <person name="Theissen G."/>
            <person name="Ulvskov P."/>
            <person name="Wakazuki S."/>
            <person name="Weng J.K."/>
            <person name="Willats W.W."/>
            <person name="Wipf D."/>
            <person name="Wolf P.G."/>
            <person name="Yang L."/>
            <person name="Zimmer A.D."/>
            <person name="Zhu Q."/>
            <person name="Mitros T."/>
            <person name="Hellsten U."/>
            <person name="Loque D."/>
            <person name="Otillar R."/>
            <person name="Salamov A."/>
            <person name="Schmutz J."/>
            <person name="Shapiro H."/>
            <person name="Lindquist E."/>
            <person name="Lucas S."/>
            <person name="Rokhsar D."/>
            <person name="Grigoriev I.V."/>
        </authorList>
    </citation>
    <scope>NUCLEOTIDE SEQUENCE [LARGE SCALE GENOMIC DNA]</scope>
</reference>
<dbReference type="AlphaFoldDB" id="D8R838"/>
<comment type="similarity">
    <text evidence="1">Belongs to the cytochrome P450 family.</text>
</comment>
<dbReference type="InParanoid" id="D8R838"/>
<dbReference type="eggNOG" id="KOG0156">
    <property type="taxonomic scope" value="Eukaryota"/>
</dbReference>
<sequence>MELFTARRVTSFTKIIRDELWDLTAELSKASKGDQPVPLRGKLRSLSFNVMTRILMNKTYFGSKASSDDPEAREFVEVIDELLESAGSFSLADYFPSISWLDWSIARCKQAHCKMDAFLDKVLSEQRPGEVPDFVEMTKARARVPQSLAHNGKLSLDSVINVIADVVHQAQVSPRLEQCVFDNLKT</sequence>
<evidence type="ECO:0000256" key="5">
    <source>
        <dbReference type="ARBA" id="ARBA00023004"/>
    </source>
</evidence>
<dbReference type="Gramene" id="EFJ31990">
    <property type="protein sequence ID" value="EFJ31990"/>
    <property type="gene ID" value="SELMODRAFT_408377"/>
</dbReference>
<name>D8R838_SELML</name>
<dbReference type="InterPro" id="IPR036396">
    <property type="entry name" value="Cyt_P450_sf"/>
</dbReference>
<keyword evidence="4" id="KW-0560">Oxidoreductase</keyword>
<dbReference type="HOGENOM" id="CLU_1430273_0_0_1"/>
<dbReference type="GO" id="GO:0016705">
    <property type="term" value="F:oxidoreductase activity, acting on paired donors, with incorporation or reduction of molecular oxygen"/>
    <property type="evidence" value="ECO:0007669"/>
    <property type="project" value="InterPro"/>
</dbReference>
<evidence type="ECO:0000256" key="4">
    <source>
        <dbReference type="ARBA" id="ARBA00023002"/>
    </source>
</evidence>
<dbReference type="OMA" id="WSIARCK"/>
<dbReference type="EMBL" id="GL377573">
    <property type="protein sequence ID" value="EFJ31990.1"/>
    <property type="molecule type" value="Genomic_DNA"/>
</dbReference>
<organism evidence="7">
    <name type="scientific">Selaginella moellendorffii</name>
    <name type="common">Spikemoss</name>
    <dbReference type="NCBI Taxonomy" id="88036"/>
    <lineage>
        <taxon>Eukaryota</taxon>
        <taxon>Viridiplantae</taxon>
        <taxon>Streptophyta</taxon>
        <taxon>Embryophyta</taxon>
        <taxon>Tracheophyta</taxon>
        <taxon>Lycopodiopsida</taxon>
        <taxon>Selaginellales</taxon>
        <taxon>Selaginellaceae</taxon>
        <taxon>Selaginella</taxon>
    </lineage>
</organism>
<keyword evidence="7" id="KW-1185">Reference proteome</keyword>
<dbReference type="Proteomes" id="UP000001514">
    <property type="component" value="Unassembled WGS sequence"/>
</dbReference>
<dbReference type="Gene3D" id="1.10.630.10">
    <property type="entry name" value="Cytochrome P450"/>
    <property type="match status" value="1"/>
</dbReference>
<evidence type="ECO:0000256" key="1">
    <source>
        <dbReference type="ARBA" id="ARBA00010617"/>
    </source>
</evidence>
<accession>D8R838</accession>
<dbReference type="Pfam" id="PF00067">
    <property type="entry name" value="p450"/>
    <property type="match status" value="1"/>
</dbReference>
<dbReference type="KEGG" id="smo:SELMODRAFT_408377"/>
<dbReference type="InterPro" id="IPR001128">
    <property type="entry name" value="Cyt_P450"/>
</dbReference>
<proteinExistence type="inferred from homology"/>
<evidence type="ECO:0000313" key="6">
    <source>
        <dbReference type="EMBL" id="EFJ31990.1"/>
    </source>
</evidence>
<dbReference type="GO" id="GO:0020037">
    <property type="term" value="F:heme binding"/>
    <property type="evidence" value="ECO:0007669"/>
    <property type="project" value="InterPro"/>
</dbReference>
<evidence type="ECO:0000256" key="2">
    <source>
        <dbReference type="ARBA" id="ARBA00022617"/>
    </source>
</evidence>
<keyword evidence="5" id="KW-0408">Iron</keyword>
<evidence type="ECO:0000256" key="3">
    <source>
        <dbReference type="ARBA" id="ARBA00022723"/>
    </source>
</evidence>
<keyword evidence="3" id="KW-0479">Metal-binding</keyword>
<gene>
    <name evidence="6" type="primary">CYP796C2</name>
    <name evidence="6" type="ORF">SELMODRAFT_408377</name>
</gene>
<protein>
    <submittedName>
        <fullName evidence="6">Uncharacterized protein CYP796C2</fullName>
    </submittedName>
</protein>
<dbReference type="GO" id="GO:0004497">
    <property type="term" value="F:monooxygenase activity"/>
    <property type="evidence" value="ECO:0007669"/>
    <property type="project" value="InterPro"/>
</dbReference>
<dbReference type="PANTHER" id="PTHR47944:SF16">
    <property type="entry name" value="CYTOCHROME P450 FAMILY 1 SUBFAMILY A POLYPEPTIDE 1"/>
    <property type="match status" value="1"/>
</dbReference>
<dbReference type="GO" id="GO:0005506">
    <property type="term" value="F:iron ion binding"/>
    <property type="evidence" value="ECO:0007669"/>
    <property type="project" value="InterPro"/>
</dbReference>
<evidence type="ECO:0000313" key="7">
    <source>
        <dbReference type="Proteomes" id="UP000001514"/>
    </source>
</evidence>
<dbReference type="PANTHER" id="PTHR47944">
    <property type="entry name" value="CYTOCHROME P450 98A9"/>
    <property type="match status" value="1"/>
</dbReference>
<dbReference type="SUPFAM" id="SSF48264">
    <property type="entry name" value="Cytochrome P450"/>
    <property type="match status" value="1"/>
</dbReference>
<keyword evidence="2" id="KW-0349">Heme</keyword>